<keyword evidence="10" id="KW-1185">Reference proteome</keyword>
<keyword evidence="6" id="KW-0175">Coiled coil</keyword>
<protein>
    <recommendedName>
        <fullName evidence="2">histidine kinase</fullName>
        <ecNumber evidence="2">2.7.13.3</ecNumber>
    </recommendedName>
</protein>
<dbReference type="CDD" id="cd00075">
    <property type="entry name" value="HATPase"/>
    <property type="match status" value="1"/>
</dbReference>
<evidence type="ECO:0000256" key="4">
    <source>
        <dbReference type="ARBA" id="ARBA00022679"/>
    </source>
</evidence>
<dbReference type="GO" id="GO:0009927">
    <property type="term" value="F:histidine phosphotransfer kinase activity"/>
    <property type="evidence" value="ECO:0007669"/>
    <property type="project" value="TreeGrafter"/>
</dbReference>
<reference evidence="9 10" key="1">
    <citation type="submission" date="2018-08" db="EMBL/GenBank/DDBJ databases">
        <title>Genomic Encyclopedia of Type Strains, Phase IV (KMG-IV): sequencing the most valuable type-strain genomes for metagenomic binning, comparative biology and taxonomic classification.</title>
        <authorList>
            <person name="Goeker M."/>
        </authorList>
    </citation>
    <scope>NUCLEOTIDE SEQUENCE [LARGE SCALE GENOMIC DNA]</scope>
    <source>
        <strain evidence="9 10">BW863</strain>
    </source>
</reference>
<keyword evidence="4" id="KW-0808">Transferase</keyword>
<keyword evidence="3" id="KW-0597">Phosphoprotein</keyword>
<dbReference type="SUPFAM" id="SSF55874">
    <property type="entry name" value="ATPase domain of HSP90 chaperone/DNA topoisomerase II/histidine kinase"/>
    <property type="match status" value="1"/>
</dbReference>
<dbReference type="EMBL" id="QUMO01000002">
    <property type="protein sequence ID" value="REF88156.1"/>
    <property type="molecule type" value="Genomic_DNA"/>
</dbReference>
<keyword evidence="5 9" id="KW-0418">Kinase</keyword>
<dbReference type="PANTHER" id="PTHR43047">
    <property type="entry name" value="TWO-COMPONENT HISTIDINE PROTEIN KINASE"/>
    <property type="match status" value="1"/>
</dbReference>
<dbReference type="InterPro" id="IPR005467">
    <property type="entry name" value="His_kinase_dom"/>
</dbReference>
<feature type="domain" description="Histidine kinase" evidence="8">
    <location>
        <begin position="269"/>
        <end position="490"/>
    </location>
</feature>
<sequence length="520" mass="56501">MTEVTAEMIERGRGADPKAATERRRLAAKVREAREKLTSAGSGHRAFDVELLQLYATGRRNSSLTFAFIAVVAALVGLRWAAPSHLTTWLGLVLAVTLGLHWLAQKFLSLEPARVDVANWRGNFIIAEVIQGIVWAQLVFLIGDTSDPNARTFALVMLLLVAAMNATIIASIPVAVYAGLAPMTAATVVFLWPSSLTDRGIPLAILACITLLYSAVLAKKLYARSIDSLTFESEKDELIAELEQAKINSDVARRRAEEANLAKSRFLATMSHELRTPLNAILGFSEVMQAELFGAHKVPSYKEYSRDIHSSGQHLLALINEILDLSRVEAGRYELQAEPVELNAVINECRHLMTLRAKKRDITIIESSEPGLPRIWADARAVRQVALNLLSNAVKFTPPGGAVTIKVGWTSTGGQYFSIKDTGPGIPEDEIPVVMSSFGRGTLAQKNAEEGSGLGLPIVKGLVELHGGTFTLKSRVREGTEVIVIFPPERVMDALPQLDLELPSPLSAEPGAPRRARTAA</sequence>
<feature type="coiled-coil region" evidence="6">
    <location>
        <begin position="228"/>
        <end position="262"/>
    </location>
</feature>
<dbReference type="AlphaFoldDB" id="A0A3D9ZA66"/>
<feature type="transmembrane region" description="Helical" evidence="7">
    <location>
        <begin position="86"/>
        <end position="104"/>
    </location>
</feature>
<dbReference type="GO" id="GO:0000155">
    <property type="term" value="F:phosphorelay sensor kinase activity"/>
    <property type="evidence" value="ECO:0007669"/>
    <property type="project" value="InterPro"/>
</dbReference>
<dbReference type="SMART" id="SM00387">
    <property type="entry name" value="HATPase_c"/>
    <property type="match status" value="1"/>
</dbReference>
<dbReference type="SUPFAM" id="SSF47384">
    <property type="entry name" value="Homodimeric domain of signal transducing histidine kinase"/>
    <property type="match status" value="1"/>
</dbReference>
<dbReference type="CDD" id="cd00082">
    <property type="entry name" value="HisKA"/>
    <property type="match status" value="1"/>
</dbReference>
<dbReference type="Gene3D" id="3.30.565.10">
    <property type="entry name" value="Histidine kinase-like ATPase, C-terminal domain"/>
    <property type="match status" value="1"/>
</dbReference>
<evidence type="ECO:0000256" key="7">
    <source>
        <dbReference type="SAM" id="Phobius"/>
    </source>
</evidence>
<dbReference type="SMART" id="SM00388">
    <property type="entry name" value="HisKA"/>
    <property type="match status" value="1"/>
</dbReference>
<dbReference type="Pfam" id="PF02518">
    <property type="entry name" value="HATPase_c"/>
    <property type="match status" value="1"/>
</dbReference>
<dbReference type="Gene3D" id="1.10.287.130">
    <property type="match status" value="1"/>
</dbReference>
<evidence type="ECO:0000313" key="10">
    <source>
        <dbReference type="Proteomes" id="UP000256900"/>
    </source>
</evidence>
<keyword evidence="7" id="KW-0812">Transmembrane</keyword>
<dbReference type="InterPro" id="IPR036097">
    <property type="entry name" value="HisK_dim/P_sf"/>
</dbReference>
<evidence type="ECO:0000259" key="8">
    <source>
        <dbReference type="PROSITE" id="PS50109"/>
    </source>
</evidence>
<dbReference type="InterPro" id="IPR003661">
    <property type="entry name" value="HisK_dim/P_dom"/>
</dbReference>
<feature type="transmembrane region" description="Helical" evidence="7">
    <location>
        <begin position="124"/>
        <end position="143"/>
    </location>
</feature>
<dbReference type="OrthoDB" id="9801651at2"/>
<dbReference type="InterPro" id="IPR003594">
    <property type="entry name" value="HATPase_dom"/>
</dbReference>
<evidence type="ECO:0000256" key="6">
    <source>
        <dbReference type="SAM" id="Coils"/>
    </source>
</evidence>
<keyword evidence="7" id="KW-1133">Transmembrane helix</keyword>
<evidence type="ECO:0000256" key="3">
    <source>
        <dbReference type="ARBA" id="ARBA00022553"/>
    </source>
</evidence>
<feature type="transmembrane region" description="Helical" evidence="7">
    <location>
        <begin position="155"/>
        <end position="180"/>
    </location>
</feature>
<evidence type="ECO:0000256" key="1">
    <source>
        <dbReference type="ARBA" id="ARBA00000085"/>
    </source>
</evidence>
<name>A0A3D9ZA66_9HYPH</name>
<dbReference type="Pfam" id="PF00512">
    <property type="entry name" value="HisKA"/>
    <property type="match status" value="1"/>
</dbReference>
<dbReference type="InterPro" id="IPR004358">
    <property type="entry name" value="Sig_transdc_His_kin-like_C"/>
</dbReference>
<dbReference type="RefSeq" id="WP_115836263.1">
    <property type="nucleotide sequence ID" value="NZ_CP025086.1"/>
</dbReference>
<comment type="catalytic activity">
    <reaction evidence="1">
        <text>ATP + protein L-histidine = ADP + protein N-phospho-L-histidine.</text>
        <dbReference type="EC" id="2.7.13.3"/>
    </reaction>
</comment>
<dbReference type="GO" id="GO:0005886">
    <property type="term" value="C:plasma membrane"/>
    <property type="evidence" value="ECO:0007669"/>
    <property type="project" value="TreeGrafter"/>
</dbReference>
<feature type="transmembrane region" description="Helical" evidence="7">
    <location>
        <begin position="200"/>
        <end position="218"/>
    </location>
</feature>
<dbReference type="PRINTS" id="PR00344">
    <property type="entry name" value="BCTRLSENSOR"/>
</dbReference>
<dbReference type="Proteomes" id="UP000256900">
    <property type="component" value="Unassembled WGS sequence"/>
</dbReference>
<comment type="caution">
    <text evidence="9">The sequence shown here is derived from an EMBL/GenBank/DDBJ whole genome shotgun (WGS) entry which is preliminary data.</text>
</comment>
<feature type="transmembrane region" description="Helical" evidence="7">
    <location>
        <begin position="64"/>
        <end position="81"/>
    </location>
</feature>
<dbReference type="InterPro" id="IPR036890">
    <property type="entry name" value="HATPase_C_sf"/>
</dbReference>
<gene>
    <name evidence="9" type="ORF">DES32_1798</name>
</gene>
<evidence type="ECO:0000256" key="5">
    <source>
        <dbReference type="ARBA" id="ARBA00022777"/>
    </source>
</evidence>
<proteinExistence type="predicted"/>
<evidence type="ECO:0000256" key="2">
    <source>
        <dbReference type="ARBA" id="ARBA00012438"/>
    </source>
</evidence>
<evidence type="ECO:0000313" key="9">
    <source>
        <dbReference type="EMBL" id="REF88156.1"/>
    </source>
</evidence>
<dbReference type="PANTHER" id="PTHR43047:SF72">
    <property type="entry name" value="OSMOSENSING HISTIDINE PROTEIN KINASE SLN1"/>
    <property type="match status" value="1"/>
</dbReference>
<keyword evidence="7" id="KW-0472">Membrane</keyword>
<accession>A0A3D9ZA66</accession>
<dbReference type="EC" id="2.7.13.3" evidence="2"/>
<organism evidence="9 10">
    <name type="scientific">Methylovirgula ligni</name>
    <dbReference type="NCBI Taxonomy" id="569860"/>
    <lineage>
        <taxon>Bacteria</taxon>
        <taxon>Pseudomonadati</taxon>
        <taxon>Pseudomonadota</taxon>
        <taxon>Alphaproteobacteria</taxon>
        <taxon>Hyphomicrobiales</taxon>
        <taxon>Beijerinckiaceae</taxon>
        <taxon>Methylovirgula</taxon>
    </lineage>
</organism>
<dbReference type="PROSITE" id="PS50109">
    <property type="entry name" value="HIS_KIN"/>
    <property type="match status" value="1"/>
</dbReference>